<keyword evidence="8" id="KW-1185">Reference proteome</keyword>
<reference evidence="7" key="1">
    <citation type="submission" date="2016-11" db="EMBL/GenBank/DDBJ databases">
        <authorList>
            <person name="Jaros S."/>
            <person name="Januszkiewicz K."/>
            <person name="Wedrychowicz H."/>
        </authorList>
    </citation>
    <scope>NUCLEOTIDE SEQUENCE [LARGE SCALE GENOMIC DNA]</scope>
    <source>
        <strain evidence="7">DSM 4029</strain>
    </source>
</reference>
<dbReference type="AlphaFoldDB" id="A0AAQ1MDX0"/>
<reference evidence="5 8" key="3">
    <citation type="journal article" date="2019" name="Nat. Med.">
        <title>A library of human gut bacterial isolates paired with longitudinal multiomics data enables mechanistic microbiome research.</title>
        <authorList>
            <person name="Poyet M."/>
            <person name="Groussin M."/>
            <person name="Gibbons S.M."/>
            <person name="Avila-Pacheco J."/>
            <person name="Jiang X."/>
            <person name="Kearney S.M."/>
            <person name="Perrotta A.R."/>
            <person name="Berdy B."/>
            <person name="Zhao S."/>
            <person name="Lieberman T.D."/>
            <person name="Swanson P.K."/>
            <person name="Smith M."/>
            <person name="Roesemann S."/>
            <person name="Alexander J.E."/>
            <person name="Rich S.A."/>
            <person name="Livny J."/>
            <person name="Vlamakis H."/>
            <person name="Clish C."/>
            <person name="Bullock K."/>
            <person name="Deik A."/>
            <person name="Scott J."/>
            <person name="Pierce K.A."/>
            <person name="Xavier R.J."/>
            <person name="Alm E.J."/>
        </authorList>
    </citation>
    <scope>NUCLEOTIDE SEQUENCE [LARGE SCALE GENOMIC DNA]</scope>
    <source>
        <strain evidence="5 8">BIOML-A2</strain>
    </source>
</reference>
<dbReference type="SUPFAM" id="SSF55729">
    <property type="entry name" value="Acyl-CoA N-acyltransferases (Nat)"/>
    <property type="match status" value="1"/>
</dbReference>
<dbReference type="Gene3D" id="3.40.630.30">
    <property type="match status" value="1"/>
</dbReference>
<comment type="similarity">
    <text evidence="3">Belongs to the acetyltransferase family. RimJ subfamily.</text>
</comment>
<dbReference type="GO" id="GO:0005737">
    <property type="term" value="C:cytoplasm"/>
    <property type="evidence" value="ECO:0007669"/>
    <property type="project" value="TreeGrafter"/>
</dbReference>
<feature type="domain" description="N-acetyltransferase" evidence="4">
    <location>
        <begin position="8"/>
        <end position="165"/>
    </location>
</feature>
<dbReference type="PROSITE" id="PS51186">
    <property type="entry name" value="GNAT"/>
    <property type="match status" value="1"/>
</dbReference>
<protein>
    <submittedName>
        <fullName evidence="5">GNAT family N-acetyltransferase</fullName>
    </submittedName>
    <submittedName>
        <fullName evidence="6">Protein N-acetyltransferase, RimJ/RimL family</fullName>
    </submittedName>
</protein>
<evidence type="ECO:0000259" key="4">
    <source>
        <dbReference type="PROSITE" id="PS51186"/>
    </source>
</evidence>
<dbReference type="EMBL" id="WWVX01000008">
    <property type="protein sequence ID" value="MZL70348.1"/>
    <property type="molecule type" value="Genomic_DNA"/>
</dbReference>
<evidence type="ECO:0000256" key="2">
    <source>
        <dbReference type="ARBA" id="ARBA00023315"/>
    </source>
</evidence>
<comment type="caution">
    <text evidence="6">The sequence shown here is derived from an EMBL/GenBank/DDBJ whole genome shotgun (WGS) entry which is preliminary data.</text>
</comment>
<dbReference type="Pfam" id="PF13302">
    <property type="entry name" value="Acetyltransf_3"/>
    <property type="match status" value="1"/>
</dbReference>
<dbReference type="PANTHER" id="PTHR43792:SF8">
    <property type="entry name" value="[RIBOSOMAL PROTEIN US5]-ALANINE N-ACETYLTRANSFERASE"/>
    <property type="match status" value="1"/>
</dbReference>
<evidence type="ECO:0000256" key="1">
    <source>
        <dbReference type="ARBA" id="ARBA00022679"/>
    </source>
</evidence>
<dbReference type="PANTHER" id="PTHR43792">
    <property type="entry name" value="GNAT FAMILY, PUTATIVE (AFU_ORTHOLOGUE AFUA_3G00765)-RELATED-RELATED"/>
    <property type="match status" value="1"/>
</dbReference>
<evidence type="ECO:0000313" key="7">
    <source>
        <dbReference type="Proteomes" id="UP000184089"/>
    </source>
</evidence>
<dbReference type="EMBL" id="FQVY01000002">
    <property type="protein sequence ID" value="SHG19644.1"/>
    <property type="molecule type" value="Genomic_DNA"/>
</dbReference>
<evidence type="ECO:0000313" key="8">
    <source>
        <dbReference type="Proteomes" id="UP000474718"/>
    </source>
</evidence>
<dbReference type="GO" id="GO:0008999">
    <property type="term" value="F:protein-N-terminal-alanine acetyltransferase activity"/>
    <property type="evidence" value="ECO:0007669"/>
    <property type="project" value="TreeGrafter"/>
</dbReference>
<dbReference type="InterPro" id="IPR051531">
    <property type="entry name" value="N-acetyltransferase"/>
</dbReference>
<accession>A0AAQ1MDX0</accession>
<dbReference type="RefSeq" id="WP_021658184.1">
    <property type="nucleotide sequence ID" value="NZ_FQVY01000002.1"/>
</dbReference>
<sequence length="184" mass="20552">MILETSRLILRPWRPEDAPALYQLAKDPRVGPAAGWPPHTSVENSRELIEGVLSAPYTFAVVLRETGGPVGSIGLLFGEGSNLPLKEGEAEIGYWLGVPYWGQGLIPEAVRELLRHGFEELGLERVWCGYFEGNDKSRRVQEKCGFLYCRTDREVPWPLMGDVRTEHITCLSRARWLAGCAGKS</sequence>
<gene>
    <name evidence="5" type="ORF">GT747_11345</name>
    <name evidence="6" type="ORF">SAMN05444424_1830</name>
</gene>
<evidence type="ECO:0000313" key="6">
    <source>
        <dbReference type="EMBL" id="SHG19644.1"/>
    </source>
</evidence>
<keyword evidence="2" id="KW-0012">Acyltransferase</keyword>
<proteinExistence type="inferred from homology"/>
<evidence type="ECO:0000256" key="3">
    <source>
        <dbReference type="ARBA" id="ARBA00038502"/>
    </source>
</evidence>
<evidence type="ECO:0000313" key="5">
    <source>
        <dbReference type="EMBL" id="MZL70348.1"/>
    </source>
</evidence>
<dbReference type="InterPro" id="IPR016181">
    <property type="entry name" value="Acyl_CoA_acyltransferase"/>
</dbReference>
<organism evidence="6 7">
    <name type="scientific">Bittarella massiliensis</name>
    <name type="common">ex Durand et al. 2017</name>
    <dbReference type="NCBI Taxonomy" id="1720313"/>
    <lineage>
        <taxon>Bacteria</taxon>
        <taxon>Bacillati</taxon>
        <taxon>Bacillota</taxon>
        <taxon>Clostridia</taxon>
        <taxon>Eubacteriales</taxon>
        <taxon>Oscillospiraceae</taxon>
        <taxon>Bittarella (ex Durand et al. 2017)</taxon>
    </lineage>
</organism>
<dbReference type="InterPro" id="IPR000182">
    <property type="entry name" value="GNAT_dom"/>
</dbReference>
<keyword evidence="1" id="KW-0808">Transferase</keyword>
<dbReference type="Proteomes" id="UP000474718">
    <property type="component" value="Unassembled WGS sequence"/>
</dbReference>
<dbReference type="Proteomes" id="UP000184089">
    <property type="component" value="Unassembled WGS sequence"/>
</dbReference>
<name>A0AAQ1MDX0_9FIRM</name>
<reference evidence="6" key="2">
    <citation type="submission" date="2016-11" db="EMBL/GenBank/DDBJ databases">
        <authorList>
            <person name="Varghese N."/>
            <person name="Submissions S."/>
        </authorList>
    </citation>
    <scope>NUCLEOTIDE SEQUENCE</scope>
    <source>
        <strain evidence="6">DSM 4029</strain>
    </source>
</reference>